<gene>
    <name evidence="7" type="ORF">AMAG_20479</name>
</gene>
<dbReference type="Pfam" id="PF00082">
    <property type="entry name" value="Peptidase_S8"/>
    <property type="match status" value="1"/>
</dbReference>
<evidence type="ECO:0000259" key="5">
    <source>
        <dbReference type="Pfam" id="PF00082"/>
    </source>
</evidence>
<evidence type="ECO:0000313" key="7">
    <source>
        <dbReference type="EMBL" id="KNE71906.1"/>
    </source>
</evidence>
<evidence type="ECO:0000256" key="2">
    <source>
        <dbReference type="ARBA" id="ARBA00022512"/>
    </source>
</evidence>
<dbReference type="Proteomes" id="UP000054350">
    <property type="component" value="Unassembled WGS sequence"/>
</dbReference>
<reference evidence="7 8" key="1">
    <citation type="submission" date="2009-11" db="EMBL/GenBank/DDBJ databases">
        <title>Annotation of Allomyces macrogynus ATCC 38327.</title>
        <authorList>
            <consortium name="The Broad Institute Genome Sequencing Platform"/>
            <person name="Russ C."/>
            <person name="Cuomo C."/>
            <person name="Burger G."/>
            <person name="Gray M.W."/>
            <person name="Holland P.W.H."/>
            <person name="King N."/>
            <person name="Lang F.B.F."/>
            <person name="Roger A.J."/>
            <person name="Ruiz-Trillo I."/>
            <person name="Young S.K."/>
            <person name="Zeng Q."/>
            <person name="Gargeya S."/>
            <person name="Fitzgerald M."/>
            <person name="Haas B."/>
            <person name="Abouelleil A."/>
            <person name="Alvarado L."/>
            <person name="Arachchi H.M."/>
            <person name="Berlin A."/>
            <person name="Chapman S.B."/>
            <person name="Gearin G."/>
            <person name="Goldberg J."/>
            <person name="Griggs A."/>
            <person name="Gujja S."/>
            <person name="Hansen M."/>
            <person name="Heiman D."/>
            <person name="Howarth C."/>
            <person name="Larimer J."/>
            <person name="Lui A."/>
            <person name="MacDonald P.J.P."/>
            <person name="McCowen C."/>
            <person name="Montmayeur A."/>
            <person name="Murphy C."/>
            <person name="Neiman D."/>
            <person name="Pearson M."/>
            <person name="Priest M."/>
            <person name="Roberts A."/>
            <person name="Saif S."/>
            <person name="Shea T."/>
            <person name="Sisk P."/>
            <person name="Stolte C."/>
            <person name="Sykes S."/>
            <person name="Wortman J."/>
            <person name="Nusbaum C."/>
            <person name="Birren B."/>
        </authorList>
    </citation>
    <scope>NUCLEOTIDE SEQUENCE [LARGE SCALE GENOMIC DNA]</scope>
    <source>
        <strain evidence="7 8">ATCC 38327</strain>
    </source>
</reference>
<reference evidence="8" key="2">
    <citation type="submission" date="2009-11" db="EMBL/GenBank/DDBJ databases">
        <title>The Genome Sequence of Allomyces macrogynus strain ATCC 38327.</title>
        <authorList>
            <consortium name="The Broad Institute Genome Sequencing Platform"/>
            <person name="Russ C."/>
            <person name="Cuomo C."/>
            <person name="Shea T."/>
            <person name="Young S.K."/>
            <person name="Zeng Q."/>
            <person name="Koehrsen M."/>
            <person name="Haas B."/>
            <person name="Borodovsky M."/>
            <person name="Guigo R."/>
            <person name="Alvarado L."/>
            <person name="Berlin A."/>
            <person name="Borenstein D."/>
            <person name="Chen Z."/>
            <person name="Engels R."/>
            <person name="Freedman E."/>
            <person name="Gellesch M."/>
            <person name="Goldberg J."/>
            <person name="Griggs A."/>
            <person name="Gujja S."/>
            <person name="Heiman D."/>
            <person name="Hepburn T."/>
            <person name="Howarth C."/>
            <person name="Jen D."/>
            <person name="Larson L."/>
            <person name="Lewis B."/>
            <person name="Mehta T."/>
            <person name="Park D."/>
            <person name="Pearson M."/>
            <person name="Roberts A."/>
            <person name="Saif S."/>
            <person name="Shenoy N."/>
            <person name="Sisk P."/>
            <person name="Stolte C."/>
            <person name="Sykes S."/>
            <person name="Walk T."/>
            <person name="White J."/>
            <person name="Yandava C."/>
            <person name="Burger G."/>
            <person name="Gray M.W."/>
            <person name="Holland P.W.H."/>
            <person name="King N."/>
            <person name="Lang F.B.F."/>
            <person name="Roger A.J."/>
            <person name="Ruiz-Trillo I."/>
            <person name="Lander E."/>
            <person name="Nusbaum C."/>
        </authorList>
    </citation>
    <scope>NUCLEOTIDE SEQUENCE [LARGE SCALE GENOMIC DNA]</scope>
    <source>
        <strain evidence="8">ATCC 38327</strain>
    </source>
</reference>
<keyword evidence="2" id="KW-0964">Secreted</keyword>
<dbReference type="STRING" id="578462.A0A0L0TB10"/>
<name>A0A0L0TB10_ALLM3</name>
<keyword evidence="4" id="KW-0378">Hydrolase</keyword>
<dbReference type="InterPro" id="IPR000209">
    <property type="entry name" value="Peptidase_S8/S53_dom"/>
</dbReference>
<dbReference type="PANTHER" id="PTHR43806">
    <property type="entry name" value="PEPTIDASE S8"/>
    <property type="match status" value="1"/>
</dbReference>
<dbReference type="EMBL" id="GG745375">
    <property type="protein sequence ID" value="KNE71906.1"/>
    <property type="molecule type" value="Genomic_DNA"/>
</dbReference>
<protein>
    <submittedName>
        <fullName evidence="7">Uncharacterized protein</fullName>
    </submittedName>
</protein>
<dbReference type="OrthoDB" id="10256524at2759"/>
<keyword evidence="8" id="KW-1185">Reference proteome</keyword>
<dbReference type="GO" id="GO:0004252">
    <property type="term" value="F:serine-type endopeptidase activity"/>
    <property type="evidence" value="ECO:0007669"/>
    <property type="project" value="InterPro"/>
</dbReference>
<feature type="domain" description="Peptidase S8/S53" evidence="5">
    <location>
        <begin position="2"/>
        <end position="59"/>
    </location>
</feature>
<keyword evidence="4" id="KW-0720">Serine protease</keyword>
<keyword evidence="2" id="KW-0134">Cell wall</keyword>
<evidence type="ECO:0000256" key="1">
    <source>
        <dbReference type="ARBA" id="ARBA00011073"/>
    </source>
</evidence>
<dbReference type="GO" id="GO:0008240">
    <property type="term" value="F:tripeptidyl-peptidase activity"/>
    <property type="evidence" value="ECO:0007669"/>
    <property type="project" value="TreeGrafter"/>
</dbReference>
<dbReference type="Gene3D" id="3.40.50.200">
    <property type="entry name" value="Peptidase S8/S53 domain"/>
    <property type="match status" value="1"/>
</dbReference>
<dbReference type="InterPro" id="IPR050131">
    <property type="entry name" value="Peptidase_S8_subtilisin-like"/>
</dbReference>
<dbReference type="Pfam" id="PF02225">
    <property type="entry name" value="PA"/>
    <property type="match status" value="1"/>
</dbReference>
<dbReference type="GO" id="GO:0005829">
    <property type="term" value="C:cytosol"/>
    <property type="evidence" value="ECO:0007669"/>
    <property type="project" value="TreeGrafter"/>
</dbReference>
<evidence type="ECO:0000313" key="8">
    <source>
        <dbReference type="Proteomes" id="UP000054350"/>
    </source>
</evidence>
<dbReference type="InterPro" id="IPR003137">
    <property type="entry name" value="PA_domain"/>
</dbReference>
<feature type="domain" description="PA" evidence="6">
    <location>
        <begin position="133"/>
        <end position="207"/>
    </location>
</feature>
<dbReference type="PROSITE" id="PS00137">
    <property type="entry name" value="SUBTILASE_HIS"/>
    <property type="match status" value="1"/>
</dbReference>
<evidence type="ECO:0000256" key="3">
    <source>
        <dbReference type="ARBA" id="ARBA00022670"/>
    </source>
</evidence>
<dbReference type="InterPro" id="IPR046450">
    <property type="entry name" value="PA_dom_sf"/>
</dbReference>
<dbReference type="GO" id="GO:0006508">
    <property type="term" value="P:proteolysis"/>
    <property type="evidence" value="ECO:0007669"/>
    <property type="project" value="UniProtKB-KW"/>
</dbReference>
<dbReference type="eggNOG" id="KOG4266">
    <property type="taxonomic scope" value="Eukaryota"/>
</dbReference>
<dbReference type="AlphaFoldDB" id="A0A0L0TB10"/>
<evidence type="ECO:0000256" key="4">
    <source>
        <dbReference type="ARBA" id="ARBA00022825"/>
    </source>
</evidence>
<dbReference type="SUPFAM" id="SSF52025">
    <property type="entry name" value="PA domain"/>
    <property type="match status" value="1"/>
</dbReference>
<keyword evidence="3" id="KW-0645">Protease</keyword>
<dbReference type="SUPFAM" id="SSF52743">
    <property type="entry name" value="Subtilisin-like"/>
    <property type="match status" value="1"/>
</dbReference>
<dbReference type="InterPro" id="IPR036852">
    <property type="entry name" value="Peptidase_S8/S53_dom_sf"/>
</dbReference>
<dbReference type="VEuPathDB" id="FungiDB:AMAG_20479"/>
<dbReference type="Gene3D" id="3.50.30.30">
    <property type="match status" value="1"/>
</dbReference>
<dbReference type="PANTHER" id="PTHR43806:SF14">
    <property type="entry name" value="TRIPEPTIDYL-PEPTIDASE 2"/>
    <property type="match status" value="1"/>
</dbReference>
<evidence type="ECO:0000259" key="6">
    <source>
        <dbReference type="Pfam" id="PF02225"/>
    </source>
</evidence>
<comment type="similarity">
    <text evidence="1">Belongs to the peptidase S8 family.</text>
</comment>
<sequence>MDCNSHGTHVAGIIGSKHMFITGVAPDVTFYAARIFGFSGTTATDIIKHAYLAGCNVVNLRQRGNIGNVPDPVAAAARNALAVASVDNTFVNLPSVLVNGVEGVDPIPYILDTGVKTPWAKNMPLTIKLSPLASADACNTLPPGTFKNTVVLPRRGPCTFLTQAQTALADGATSILFYNDQIGPILKVKLGAPDFPVPVAYLTGYHGMILAQTLASSPTATISIIDVLVPVANPTGGQVSDFSGWGPGAQLELKPDLSAPGGFIVSSVPHDGRRHRERKPKFDTVRTAFLNTAVPVTMPGSAFPWPVYKQGAGPVDVLAALTTTLSITPSKLELGASRAPGDVKRARLLVANTGRAAVTYTIQHVQAPSVLGEGGVVQDALKYSDAGARVTAPPTTSIRVPPGGSASLSLTIDAYAAQFPAGGH</sequence>
<accession>A0A0L0TB10</accession>
<dbReference type="InterPro" id="IPR022398">
    <property type="entry name" value="Peptidase_S8_His-AS"/>
</dbReference>
<proteinExistence type="inferred from homology"/>
<organism evidence="7 8">
    <name type="scientific">Allomyces macrogynus (strain ATCC 38327)</name>
    <name type="common">Allomyces javanicus var. macrogynus</name>
    <dbReference type="NCBI Taxonomy" id="578462"/>
    <lineage>
        <taxon>Eukaryota</taxon>
        <taxon>Fungi</taxon>
        <taxon>Fungi incertae sedis</taxon>
        <taxon>Blastocladiomycota</taxon>
        <taxon>Blastocladiomycetes</taxon>
        <taxon>Blastocladiales</taxon>
        <taxon>Blastocladiaceae</taxon>
        <taxon>Allomyces</taxon>
    </lineage>
</organism>